<dbReference type="Gene3D" id="3.40.50.720">
    <property type="entry name" value="NAD(P)-binding Rossmann-like Domain"/>
    <property type="match status" value="1"/>
</dbReference>
<comment type="caution">
    <text evidence="3">The sequence shown here is derived from an EMBL/GenBank/DDBJ whole genome shotgun (WGS) entry which is preliminary data.</text>
</comment>
<dbReference type="InterPro" id="IPR002347">
    <property type="entry name" value="SDR_fam"/>
</dbReference>
<keyword evidence="4" id="KW-1185">Reference proteome</keyword>
<dbReference type="InterPro" id="IPR036291">
    <property type="entry name" value="NAD(P)-bd_dom_sf"/>
</dbReference>
<organism evidence="3 4">
    <name type="scientific">Desmospora profundinema</name>
    <dbReference type="NCBI Taxonomy" id="1571184"/>
    <lineage>
        <taxon>Bacteria</taxon>
        <taxon>Bacillati</taxon>
        <taxon>Bacillota</taxon>
        <taxon>Bacilli</taxon>
        <taxon>Bacillales</taxon>
        <taxon>Thermoactinomycetaceae</taxon>
        <taxon>Desmospora</taxon>
    </lineage>
</organism>
<dbReference type="EMBL" id="JAVDQG010000010">
    <property type="protein sequence ID" value="MDR6227499.1"/>
    <property type="molecule type" value="Genomic_DNA"/>
</dbReference>
<gene>
    <name evidence="3" type="ORF">JOE21_003522</name>
</gene>
<dbReference type="Proteomes" id="UP001185012">
    <property type="component" value="Unassembled WGS sequence"/>
</dbReference>
<dbReference type="Pfam" id="PF13561">
    <property type="entry name" value="adh_short_C2"/>
    <property type="match status" value="1"/>
</dbReference>
<keyword evidence="2" id="KW-0560">Oxidoreductase</keyword>
<proteinExistence type="inferred from homology"/>
<evidence type="ECO:0000256" key="1">
    <source>
        <dbReference type="ARBA" id="ARBA00006484"/>
    </source>
</evidence>
<dbReference type="PANTHER" id="PTHR42760:SF133">
    <property type="entry name" value="3-OXOACYL-[ACYL-CARRIER-PROTEIN] REDUCTASE"/>
    <property type="match status" value="1"/>
</dbReference>
<dbReference type="PRINTS" id="PR00080">
    <property type="entry name" value="SDRFAMILY"/>
</dbReference>
<dbReference type="PANTHER" id="PTHR42760">
    <property type="entry name" value="SHORT-CHAIN DEHYDROGENASES/REDUCTASES FAMILY MEMBER"/>
    <property type="match status" value="1"/>
</dbReference>
<protein>
    <submittedName>
        <fullName evidence="3">NAD(P)-dependent dehydrogenase (Short-subunit alcohol dehydrogenase family)</fullName>
    </submittedName>
</protein>
<sequence length="274" mass="30195">MKSGYKEQFQLKGKTALVTGALGILGRHFCQGLAEFGADIAVVDLDQNTCSRFARELEMRYGIRSKGYGCDLSSPDRVEEMIQKASTELGPIQILHNNAATKTDNPDAFYTSFEKFSPTIWRQVMAVNLDAMFYVAQSIGKRMIHNQTPGSVIQTSSIYGMLGPDPSLYRSSRYMGRAISTPTVYAASKAAVWGLTRNLATQWARYGIRVNMLTPGGVESGQNESFKRQYAKRTPLGRMAQPEEIVGALLFLASDASRYITGQNIVVDGGFSAW</sequence>
<dbReference type="RefSeq" id="WP_309868556.1">
    <property type="nucleotide sequence ID" value="NZ_JAVDQG010000010.1"/>
</dbReference>
<evidence type="ECO:0000256" key="2">
    <source>
        <dbReference type="ARBA" id="ARBA00023002"/>
    </source>
</evidence>
<comment type="similarity">
    <text evidence="1">Belongs to the short-chain dehydrogenases/reductases (SDR) family.</text>
</comment>
<evidence type="ECO:0000313" key="3">
    <source>
        <dbReference type="EMBL" id="MDR6227499.1"/>
    </source>
</evidence>
<reference evidence="3 4" key="1">
    <citation type="submission" date="2023-07" db="EMBL/GenBank/DDBJ databases">
        <title>Genomic Encyclopedia of Type Strains, Phase IV (KMG-IV): sequencing the most valuable type-strain genomes for metagenomic binning, comparative biology and taxonomic classification.</title>
        <authorList>
            <person name="Goeker M."/>
        </authorList>
    </citation>
    <scope>NUCLEOTIDE SEQUENCE [LARGE SCALE GENOMIC DNA]</scope>
    <source>
        <strain evidence="3 4">DSM 45903</strain>
    </source>
</reference>
<name>A0ABU1ITI1_9BACL</name>
<dbReference type="PRINTS" id="PR00081">
    <property type="entry name" value="GDHRDH"/>
</dbReference>
<accession>A0ABU1ITI1</accession>
<dbReference type="SUPFAM" id="SSF51735">
    <property type="entry name" value="NAD(P)-binding Rossmann-fold domains"/>
    <property type="match status" value="1"/>
</dbReference>
<evidence type="ECO:0000313" key="4">
    <source>
        <dbReference type="Proteomes" id="UP001185012"/>
    </source>
</evidence>